<sequence>MNASHQNNALEHEKLVAALEICKKTHVQTDWQKLQEDLASAKDIIQHSENQKAELEARILALETDIDSRKENEAKLAQQAAEANDRVKNFDAVKNSLTQQLMETVKSKSDSEQRLDMAKKETDSAHTEKSNAVQKAGALQSQLDEERSKKSEMEKMFKALELKLKDTSDKHVQEKEMLVQQLESASGKKDDTQIAEFQKQSEDTSRQLDELKAKLAQAEEDHGKTKQSLTSREEQLSRHEGEISNLKGLNCSKDEELELLRKTVSQHENEIVVMKNNMSQELQSAPPEVDDAKVKGLEEEIEKLNGQLDEKKEQIATWEKSIETMKAKNNELREKNWKAMDALSAAEKQHKVETGKAVASVKEENKKNLQDLHTDIKEFLCRIHPTLSIDKDLSYEDFLKKYENETEELGCRSPKSESNDSKIEELEEELKKYIKQNEEVTSQCAEYKTNLDSKENELNEVLKKKEDIDTQCNNYKSLLGSTENMLHELEDNVEKEIATLKKTVESKDAELEKKNSTLSDFEDKLEKASDDVKSKDEEIASLKQELSSKASLGDKESELKKMTLTVTELEENLRKTDEDAKSKDAKITSLEKDVSNKDSDLKKANTSVAELKESAQKANDDSKSKESKINSLQLELSTLKKAAAMSSAESKNDLKKLSAEVERLKEEEKSLRDELDATKNEAKLRAEEDKSPDLEKYKNQAIDAAKVNTALRKELEEVRMQNGGSKSPKKNDKENDAKIKALEEKLALATKKESELQAKIAHLEDSASTASLDEDTSSPDAKDKKKKGGLKGFSLMGSKSSKYETKYRDMTEKYEQVKSENDEKSSKITELQAKLDDSEKALEKQEQKVKELKAQVGLSNGGVQNTGKPLNESQMKQMAEAMKDGDPAGAV</sequence>
<evidence type="ECO:0000256" key="1">
    <source>
        <dbReference type="SAM" id="Coils"/>
    </source>
</evidence>
<dbReference type="GO" id="GO:0005789">
    <property type="term" value="C:endoplasmic reticulum membrane"/>
    <property type="evidence" value="ECO:0007669"/>
    <property type="project" value="TreeGrafter"/>
</dbReference>
<feature type="coiled-coil region" evidence="1">
    <location>
        <begin position="257"/>
        <end position="349"/>
    </location>
</feature>
<feature type="region of interest" description="Disordered" evidence="2">
    <location>
        <begin position="181"/>
        <end position="241"/>
    </location>
</feature>
<dbReference type="Gene3D" id="1.10.287.1490">
    <property type="match status" value="1"/>
</dbReference>
<feature type="region of interest" description="Disordered" evidence="2">
    <location>
        <begin position="760"/>
        <end position="802"/>
    </location>
</feature>
<feature type="compositionally biased region" description="Basic and acidic residues" evidence="2">
    <location>
        <begin position="552"/>
        <end position="561"/>
    </location>
</feature>
<feature type="region of interest" description="Disordered" evidence="2">
    <location>
        <begin position="103"/>
        <end position="152"/>
    </location>
</feature>
<accession>A0A6S7HJQ9</accession>
<name>A0A6S7HJQ9_PARCT</name>
<gene>
    <name evidence="3" type="ORF">PACLA_8A038571</name>
</gene>
<feature type="compositionally biased region" description="Basic and acidic residues" evidence="2">
    <location>
        <begin position="729"/>
        <end position="738"/>
    </location>
</feature>
<feature type="compositionally biased region" description="Basic and acidic residues" evidence="2">
    <location>
        <begin position="231"/>
        <end position="241"/>
    </location>
</feature>
<evidence type="ECO:0000313" key="4">
    <source>
        <dbReference type="Proteomes" id="UP001152795"/>
    </source>
</evidence>
<dbReference type="OrthoDB" id="6410656at2759"/>
<evidence type="ECO:0000256" key="2">
    <source>
        <dbReference type="SAM" id="MobiDB-lite"/>
    </source>
</evidence>
<keyword evidence="4" id="KW-1185">Reference proteome</keyword>
<feature type="coiled-coil region" evidence="1">
    <location>
        <begin position="31"/>
        <end position="100"/>
    </location>
</feature>
<feature type="region of interest" description="Disordered" evidence="2">
    <location>
        <begin position="508"/>
        <end position="629"/>
    </location>
</feature>
<dbReference type="Proteomes" id="UP001152795">
    <property type="component" value="Unassembled WGS sequence"/>
</dbReference>
<comment type="caution">
    <text evidence="3">The sequence shown here is derived from an EMBL/GenBank/DDBJ whole genome shotgun (WGS) entry which is preliminary data.</text>
</comment>
<reference evidence="3" key="1">
    <citation type="submission" date="2020-04" db="EMBL/GenBank/DDBJ databases">
        <authorList>
            <person name="Alioto T."/>
            <person name="Alioto T."/>
            <person name="Gomez Garrido J."/>
        </authorList>
    </citation>
    <scope>NUCLEOTIDE SEQUENCE</scope>
    <source>
        <strain evidence="3">A484AB</strain>
    </source>
</reference>
<dbReference type="AlphaFoldDB" id="A0A6S7HJQ9"/>
<protein>
    <submittedName>
        <fullName evidence="3">Uncharacterized protein</fullName>
    </submittedName>
</protein>
<feature type="compositionally biased region" description="Basic and acidic residues" evidence="2">
    <location>
        <begin position="199"/>
        <end position="224"/>
    </location>
</feature>
<dbReference type="PANTHER" id="PTHR18939:SF4">
    <property type="entry name" value="RIBOSOME-BINDING PROTEIN 1"/>
    <property type="match status" value="1"/>
</dbReference>
<dbReference type="InterPro" id="IPR040248">
    <property type="entry name" value="RRBP1"/>
</dbReference>
<feature type="compositionally biased region" description="Basic and acidic residues" evidence="2">
    <location>
        <begin position="508"/>
        <end position="540"/>
    </location>
</feature>
<feature type="compositionally biased region" description="Basic and acidic residues" evidence="2">
    <location>
        <begin position="105"/>
        <end position="129"/>
    </location>
</feature>
<dbReference type="PANTHER" id="PTHR18939">
    <property type="entry name" value="RIBOSOME BINDING PROTEIN-1"/>
    <property type="match status" value="1"/>
</dbReference>
<keyword evidence="1" id="KW-0175">Coiled coil</keyword>
<feature type="compositionally biased region" description="Basic and acidic residues" evidence="2">
    <location>
        <begin position="571"/>
        <end position="603"/>
    </location>
</feature>
<organism evidence="3 4">
    <name type="scientific">Paramuricea clavata</name>
    <name type="common">Red gorgonian</name>
    <name type="synonym">Violescent sea-whip</name>
    <dbReference type="NCBI Taxonomy" id="317549"/>
    <lineage>
        <taxon>Eukaryota</taxon>
        <taxon>Metazoa</taxon>
        <taxon>Cnidaria</taxon>
        <taxon>Anthozoa</taxon>
        <taxon>Octocorallia</taxon>
        <taxon>Malacalcyonacea</taxon>
        <taxon>Plexauridae</taxon>
        <taxon>Paramuricea</taxon>
    </lineage>
</organism>
<feature type="region of interest" description="Disordered" evidence="2">
    <location>
        <begin position="713"/>
        <end position="738"/>
    </location>
</feature>
<dbReference type="EMBL" id="CACRXK020004682">
    <property type="protein sequence ID" value="CAB4003623.1"/>
    <property type="molecule type" value="Genomic_DNA"/>
</dbReference>
<feature type="region of interest" description="Disordered" evidence="2">
    <location>
        <begin position="662"/>
        <end position="697"/>
    </location>
</feature>
<proteinExistence type="predicted"/>
<evidence type="ECO:0000313" key="3">
    <source>
        <dbReference type="EMBL" id="CAB4003623.1"/>
    </source>
</evidence>
<feature type="compositionally biased region" description="Basic and acidic residues" evidence="2">
    <location>
        <begin position="610"/>
        <end position="628"/>
    </location>
</feature>